<proteinExistence type="predicted"/>
<reference evidence="1" key="1">
    <citation type="submission" date="2018-10" db="EMBL/GenBank/DDBJ databases">
        <title>Hidden diversity of soil giant viruses.</title>
        <authorList>
            <person name="Schulz F."/>
            <person name="Alteio L."/>
            <person name="Goudeau D."/>
            <person name="Ryan E.M."/>
            <person name="Malmstrom R.R."/>
            <person name="Blanchard J."/>
            <person name="Woyke T."/>
        </authorList>
    </citation>
    <scope>NUCLEOTIDE SEQUENCE</scope>
    <source>
        <strain evidence="1">SYV1</strain>
    </source>
</reference>
<name>A0A3G5AJD7_9VIRU</name>
<sequence>MGNKNSGSPISQNIPILRNNNQSKHKCKCYHVTQPLTSIETFKGTEYDWELGSVVGTGGATTVRMARKVGETEFCYAFGMRSLTKYQIQAIKESSKLGITPDLVDVGRMRPDPVREKAEQDWIARGLPLGDEKTREKNRSYEIGIVTVLAERELTLPLTNNESKQMYAILNTLANVGIEHGDSGNVKNWLKCGDTVFLIDFNFTSEAQDQQDRGYWAGIFWHSLSEPQWNAYLRYMDGLPLTKRTLIYSLLQVRHEMRLPVDNFITQQLLSLLGPWKILATPEAAPDFYK</sequence>
<dbReference type="EMBL" id="MK072514">
    <property type="protein sequence ID" value="AYV86754.1"/>
    <property type="molecule type" value="Genomic_DNA"/>
</dbReference>
<evidence type="ECO:0000313" key="1">
    <source>
        <dbReference type="EMBL" id="AYV86754.1"/>
    </source>
</evidence>
<accession>A0A3G5AJD7</accession>
<gene>
    <name evidence="1" type="ORF">Sylvanvirus8_10</name>
</gene>
<organism evidence="1">
    <name type="scientific">Sylvanvirus sp</name>
    <dbReference type="NCBI Taxonomy" id="2487774"/>
    <lineage>
        <taxon>Viruses</taxon>
    </lineage>
</organism>
<protein>
    <submittedName>
        <fullName evidence="1">Uncharacterized protein</fullName>
    </submittedName>
</protein>